<keyword evidence="15" id="KW-1185">Reference proteome</keyword>
<dbReference type="Pfam" id="PF01595">
    <property type="entry name" value="CNNM"/>
    <property type="match status" value="1"/>
</dbReference>
<comment type="subcellular location">
    <subcellularLocation>
        <location evidence="1">Cell membrane</location>
        <topology evidence="1">Multi-pass membrane protein</topology>
    </subcellularLocation>
</comment>
<evidence type="ECO:0000313" key="15">
    <source>
        <dbReference type="Proteomes" id="UP000433945"/>
    </source>
</evidence>
<keyword evidence="5" id="KW-0677">Repeat</keyword>
<evidence type="ECO:0000259" key="12">
    <source>
        <dbReference type="PROSITE" id="PS51371"/>
    </source>
</evidence>
<evidence type="ECO:0000256" key="9">
    <source>
        <dbReference type="PROSITE-ProRule" id="PRU00703"/>
    </source>
</evidence>
<dbReference type="PANTHER" id="PTHR22777">
    <property type="entry name" value="HEMOLYSIN-RELATED"/>
    <property type="match status" value="1"/>
</dbReference>
<evidence type="ECO:0000256" key="10">
    <source>
        <dbReference type="PROSITE-ProRule" id="PRU01193"/>
    </source>
</evidence>
<dbReference type="InterPro" id="IPR019862">
    <property type="entry name" value="Motility-assoc_prot_GldE"/>
</dbReference>
<keyword evidence="8 10" id="KW-0472">Membrane</keyword>
<proteinExistence type="inferred from homology"/>
<evidence type="ECO:0000256" key="3">
    <source>
        <dbReference type="ARBA" id="ARBA00022475"/>
    </source>
</evidence>
<dbReference type="RefSeq" id="WP_157484088.1">
    <property type="nucleotide sequence ID" value="NZ_WOWP01000054.1"/>
</dbReference>
<evidence type="ECO:0000256" key="11">
    <source>
        <dbReference type="SAM" id="Phobius"/>
    </source>
</evidence>
<dbReference type="SUPFAM" id="SSF54631">
    <property type="entry name" value="CBS-domain pair"/>
    <property type="match status" value="1"/>
</dbReference>
<keyword evidence="4 10" id="KW-0812">Transmembrane</keyword>
<dbReference type="Proteomes" id="UP000433945">
    <property type="component" value="Unassembled WGS sequence"/>
</dbReference>
<gene>
    <name evidence="14" type="primary">gldE</name>
    <name evidence="14" type="ORF">GN157_13735</name>
</gene>
<accession>A0A6N8HGE7</accession>
<dbReference type="InterPro" id="IPR044751">
    <property type="entry name" value="Ion_transp-like_CBS"/>
</dbReference>
<feature type="transmembrane region" description="Helical" evidence="11">
    <location>
        <begin position="12"/>
        <end position="31"/>
    </location>
</feature>
<evidence type="ECO:0000256" key="2">
    <source>
        <dbReference type="ARBA" id="ARBA00006337"/>
    </source>
</evidence>
<dbReference type="InterPro" id="IPR002550">
    <property type="entry name" value="CNNM"/>
</dbReference>
<evidence type="ECO:0000256" key="7">
    <source>
        <dbReference type="ARBA" id="ARBA00023122"/>
    </source>
</evidence>
<keyword evidence="7 9" id="KW-0129">CBS domain</keyword>
<dbReference type="CDD" id="cd04590">
    <property type="entry name" value="CBS_pair_CorC_HlyC_assoc"/>
    <property type="match status" value="1"/>
</dbReference>
<evidence type="ECO:0000256" key="6">
    <source>
        <dbReference type="ARBA" id="ARBA00022989"/>
    </source>
</evidence>
<dbReference type="NCBIfam" id="TIGR03520">
    <property type="entry name" value="GldE"/>
    <property type="match status" value="1"/>
</dbReference>
<dbReference type="InterPro" id="IPR036318">
    <property type="entry name" value="FAD-bd_PCMH-like_sf"/>
</dbReference>
<evidence type="ECO:0000313" key="14">
    <source>
        <dbReference type="EMBL" id="MUV04773.1"/>
    </source>
</evidence>
<evidence type="ECO:0000256" key="8">
    <source>
        <dbReference type="ARBA" id="ARBA00023136"/>
    </source>
</evidence>
<dbReference type="SMART" id="SM01091">
    <property type="entry name" value="CorC_HlyC"/>
    <property type="match status" value="1"/>
</dbReference>
<comment type="similarity">
    <text evidence="2">Belongs to the UPF0053 family.</text>
</comment>
<evidence type="ECO:0000256" key="4">
    <source>
        <dbReference type="ARBA" id="ARBA00022692"/>
    </source>
</evidence>
<dbReference type="PANTHER" id="PTHR22777:SF32">
    <property type="entry name" value="UPF0053 INNER MEMBRANE PROTEIN YFJD"/>
    <property type="match status" value="1"/>
</dbReference>
<dbReference type="AlphaFoldDB" id="A0A6N8HGE7"/>
<dbReference type="GO" id="GO:0005886">
    <property type="term" value="C:plasma membrane"/>
    <property type="evidence" value="ECO:0007669"/>
    <property type="project" value="UniProtKB-SubCell"/>
</dbReference>
<dbReference type="Pfam" id="PF00571">
    <property type="entry name" value="CBS"/>
    <property type="match status" value="2"/>
</dbReference>
<dbReference type="InterPro" id="IPR005170">
    <property type="entry name" value="Transptr-assoc_dom"/>
</dbReference>
<dbReference type="EMBL" id="WOWP01000054">
    <property type="protein sequence ID" value="MUV04773.1"/>
    <property type="molecule type" value="Genomic_DNA"/>
</dbReference>
<reference evidence="14 15" key="1">
    <citation type="submission" date="2019-12" db="EMBL/GenBank/DDBJ databases">
        <authorList>
            <person name="Sun J.-Q."/>
        </authorList>
    </citation>
    <scope>NUCLEOTIDE SEQUENCE [LARGE SCALE GENOMIC DNA]</scope>
    <source>
        <strain evidence="14 15">JCM 17928</strain>
    </source>
</reference>
<dbReference type="Gene3D" id="3.10.580.10">
    <property type="entry name" value="CBS-domain"/>
    <property type="match status" value="1"/>
</dbReference>
<dbReference type="InterPro" id="IPR000644">
    <property type="entry name" value="CBS_dom"/>
</dbReference>
<dbReference type="PROSITE" id="PS51371">
    <property type="entry name" value="CBS"/>
    <property type="match status" value="2"/>
</dbReference>
<feature type="domain" description="CNNM transmembrane" evidence="13">
    <location>
        <begin position="10"/>
        <end position="198"/>
    </location>
</feature>
<dbReference type="Gene3D" id="3.30.465.10">
    <property type="match status" value="1"/>
</dbReference>
<dbReference type="GO" id="GO:0050660">
    <property type="term" value="F:flavin adenine dinucleotide binding"/>
    <property type="evidence" value="ECO:0007669"/>
    <property type="project" value="InterPro"/>
</dbReference>
<comment type="caution">
    <text evidence="14">The sequence shown here is derived from an EMBL/GenBank/DDBJ whole genome shotgun (WGS) entry which is preliminary data.</text>
</comment>
<dbReference type="FunFam" id="3.10.580.10:FF:000002">
    <property type="entry name" value="Magnesium/cobalt efflux protein CorC"/>
    <property type="match status" value="1"/>
</dbReference>
<evidence type="ECO:0000259" key="13">
    <source>
        <dbReference type="PROSITE" id="PS51846"/>
    </source>
</evidence>
<protein>
    <submittedName>
        <fullName evidence="14">Gliding motility-associated protein GldE</fullName>
    </submittedName>
</protein>
<dbReference type="OrthoDB" id="9798188at2"/>
<dbReference type="InterPro" id="IPR046342">
    <property type="entry name" value="CBS_dom_sf"/>
</dbReference>
<feature type="domain" description="CBS" evidence="12">
    <location>
        <begin position="280"/>
        <end position="337"/>
    </location>
</feature>
<dbReference type="InterPro" id="IPR016169">
    <property type="entry name" value="FAD-bd_PCMH_sub2"/>
</dbReference>
<organism evidence="14 15">
    <name type="scientific">Flavobacterium rakeshii</name>
    <dbReference type="NCBI Taxonomy" id="1038845"/>
    <lineage>
        <taxon>Bacteria</taxon>
        <taxon>Pseudomonadati</taxon>
        <taxon>Bacteroidota</taxon>
        <taxon>Flavobacteriia</taxon>
        <taxon>Flavobacteriales</taxon>
        <taxon>Flavobacteriaceae</taxon>
        <taxon>Flavobacterium</taxon>
    </lineage>
</organism>
<evidence type="ECO:0000256" key="5">
    <source>
        <dbReference type="ARBA" id="ARBA00022737"/>
    </source>
</evidence>
<evidence type="ECO:0000256" key="1">
    <source>
        <dbReference type="ARBA" id="ARBA00004651"/>
    </source>
</evidence>
<keyword evidence="3" id="KW-1003">Cell membrane</keyword>
<sequence length="428" mass="48575">MDPDPSSYFQDYNLLIGAAGILILLICSAYMSGTEVAIFSLTPNDLDKINEENPKKGKLLSALLDKPKKLLATIVITNNIFNLAVIILFFRLSSNLFANVISPFLRFGLEILLVTFCMLLFGEVMPKLYASRNSIRFSQRIAYPLYLLNILLSPISVPMREVTLALNKRFGNKKTNFSVDQLSQALELTDYGDATQEEQKILQGIVSFGNTDVKQVMCPRIDIFALEIEETFQEIFPKIIDKGFSRIPVYSDNIDQIEGVLFVKDLIPHIDKDEFNWQEIIRPAFFVPENKMLDDLLKEFQVMKNHLAIVVDEYGGTSGLISLEDILEEIVGDISDEFDDEDIIYSKIDDNNYLFDGKISLKDFYRITDANEEEFDDAKGEAETLGGFILEISGNFPKKGQKISFNGNIFTIESVDKRRIKQIKVTLI</sequence>
<keyword evidence="6 10" id="KW-1133">Transmembrane helix</keyword>
<dbReference type="PROSITE" id="PS51846">
    <property type="entry name" value="CNNM"/>
    <property type="match status" value="1"/>
</dbReference>
<dbReference type="Pfam" id="PF03471">
    <property type="entry name" value="CorC_HlyC"/>
    <property type="match status" value="1"/>
</dbReference>
<feature type="transmembrane region" description="Helical" evidence="11">
    <location>
        <begin position="70"/>
        <end position="90"/>
    </location>
</feature>
<feature type="domain" description="CBS" evidence="12">
    <location>
        <begin position="217"/>
        <end position="279"/>
    </location>
</feature>
<name>A0A6N8HGE7_9FLAO</name>
<feature type="transmembrane region" description="Helical" evidence="11">
    <location>
        <begin position="96"/>
        <end position="121"/>
    </location>
</feature>
<dbReference type="SUPFAM" id="SSF56176">
    <property type="entry name" value="FAD-binding/transporter-associated domain-like"/>
    <property type="match status" value="1"/>
</dbReference>